<reference evidence="1" key="1">
    <citation type="journal article" date="2023" name="G3 (Bethesda)">
        <title>A reference genome for the long-term kleptoplast-retaining sea slug Elysia crispata morphotype clarki.</title>
        <authorList>
            <person name="Eastman K.E."/>
            <person name="Pendleton A.L."/>
            <person name="Shaikh M.A."/>
            <person name="Suttiyut T."/>
            <person name="Ogas R."/>
            <person name="Tomko P."/>
            <person name="Gavelis G."/>
            <person name="Widhalm J.R."/>
            <person name="Wisecaver J.H."/>
        </authorList>
    </citation>
    <scope>NUCLEOTIDE SEQUENCE</scope>
    <source>
        <strain evidence="1">ECLA1</strain>
    </source>
</reference>
<sequence>MGAEIKGALARRKQTRHYLRENAGISPIRLRANNYSKLGLLQTLSSKKRGGKKDKLIEGEVDWRLAPQGMAEMITTERYGTGIVHASHESE</sequence>
<comment type="caution">
    <text evidence="1">The sequence shown here is derived from an EMBL/GenBank/DDBJ whole genome shotgun (WGS) entry which is preliminary data.</text>
</comment>
<organism evidence="1 2">
    <name type="scientific">Elysia crispata</name>
    <name type="common">lettuce slug</name>
    <dbReference type="NCBI Taxonomy" id="231223"/>
    <lineage>
        <taxon>Eukaryota</taxon>
        <taxon>Metazoa</taxon>
        <taxon>Spiralia</taxon>
        <taxon>Lophotrochozoa</taxon>
        <taxon>Mollusca</taxon>
        <taxon>Gastropoda</taxon>
        <taxon>Heterobranchia</taxon>
        <taxon>Euthyneura</taxon>
        <taxon>Panpulmonata</taxon>
        <taxon>Sacoglossa</taxon>
        <taxon>Placobranchoidea</taxon>
        <taxon>Plakobranchidae</taxon>
        <taxon>Elysia</taxon>
    </lineage>
</organism>
<gene>
    <name evidence="1" type="ORF">RRG08_002743</name>
</gene>
<evidence type="ECO:0000313" key="2">
    <source>
        <dbReference type="Proteomes" id="UP001283361"/>
    </source>
</evidence>
<dbReference type="AlphaFoldDB" id="A0AAE0XTZ5"/>
<dbReference type="Proteomes" id="UP001283361">
    <property type="component" value="Unassembled WGS sequence"/>
</dbReference>
<evidence type="ECO:0000313" key="1">
    <source>
        <dbReference type="EMBL" id="KAK3712413.1"/>
    </source>
</evidence>
<accession>A0AAE0XTZ5</accession>
<proteinExistence type="predicted"/>
<name>A0AAE0XTZ5_9GAST</name>
<dbReference type="EMBL" id="JAWDGP010007584">
    <property type="protein sequence ID" value="KAK3712413.1"/>
    <property type="molecule type" value="Genomic_DNA"/>
</dbReference>
<keyword evidence="2" id="KW-1185">Reference proteome</keyword>
<protein>
    <submittedName>
        <fullName evidence="1">Uncharacterized protein</fullName>
    </submittedName>
</protein>